<dbReference type="InterPro" id="IPR003409">
    <property type="entry name" value="MORN"/>
</dbReference>
<protein>
    <submittedName>
        <fullName evidence="3">PIP5K4 protein</fullName>
    </submittedName>
</protein>
<dbReference type="OrthoDB" id="282259at2759"/>
<dbReference type="SUPFAM" id="SSF82185">
    <property type="entry name" value="Histone H3 K4-specific methyltransferase SET7/9 N-terminal domain"/>
    <property type="match status" value="2"/>
</dbReference>
<comment type="caution">
    <text evidence="3">The sequence shown here is derived from an EMBL/GenBank/DDBJ whole genome shotgun (WGS) entry which is preliminary data.</text>
</comment>
<dbReference type="SUPFAM" id="SSF50249">
    <property type="entry name" value="Nucleic acid-binding proteins"/>
    <property type="match status" value="1"/>
</dbReference>
<dbReference type="Gene3D" id="2.40.50.140">
    <property type="entry name" value="Nucleic acid-binding proteins"/>
    <property type="match status" value="1"/>
</dbReference>
<feature type="region of interest" description="Disordered" evidence="2">
    <location>
        <begin position="421"/>
        <end position="455"/>
    </location>
</feature>
<dbReference type="PANTHER" id="PTHR23084">
    <property type="entry name" value="PHOSPHATIDYLINOSITOL-4-PHOSPHATE 5-KINASE RELATED"/>
    <property type="match status" value="1"/>
</dbReference>
<dbReference type="EMBL" id="CAJNIZ010043720">
    <property type="protein sequence ID" value="CAE7666528.1"/>
    <property type="molecule type" value="Genomic_DNA"/>
</dbReference>
<dbReference type="SMART" id="SM00698">
    <property type="entry name" value="MORN"/>
    <property type="match status" value="9"/>
</dbReference>
<sequence>MVLKLQALGLSCLPPAAIPPLGTAAPSPLVPSQGSAKWAGPWASRAGGYMTKSGPELPRQPLFGGEALEGDVLEWKGKFGWIKPLEPIDHPLASRNKSRIYVHVKDLADGLQSLTAGQRVAFQAYTDDSGIGAEALMLAECKILCNGCNFDVQKWPKDGPTAQCRHVLRGLALRQLMAWIFCASKEAFRTQERAEHGIKYTGQWKGDKRDGHGLQEWPDGARFDGQWRNGLAEGFGKFVHADGDVYEGQWRDDKANGEGVYHHADGSRYVGQWKDDQKEGQAMEEWADNSRFEGQYRAGKKHGHGTFTWPEGSSYEGEFQNNEIHGQGTYFWNDGRVYCGQWANNRMSGQGTFTWRDGRKYIGSYMHDRKDGHGVFTWPDGREYVGDWKDGKQHGIGVFKTAKGDYRRGEWKDGSRIRWISEAYREDGQQPGSPSAPNQEAAAQNTSEPPAGNAV</sequence>
<reference evidence="3" key="1">
    <citation type="submission" date="2021-02" db="EMBL/GenBank/DDBJ databases">
        <authorList>
            <person name="Dougan E. K."/>
            <person name="Rhodes N."/>
            <person name="Thang M."/>
            <person name="Chan C."/>
        </authorList>
    </citation>
    <scope>NUCLEOTIDE SEQUENCE</scope>
</reference>
<keyword evidence="1" id="KW-0677">Repeat</keyword>
<evidence type="ECO:0000313" key="4">
    <source>
        <dbReference type="Proteomes" id="UP000649617"/>
    </source>
</evidence>
<accession>A0A812W3A5</accession>
<evidence type="ECO:0000313" key="3">
    <source>
        <dbReference type="EMBL" id="CAE7666528.1"/>
    </source>
</evidence>
<dbReference type="Pfam" id="PF02493">
    <property type="entry name" value="MORN"/>
    <property type="match status" value="9"/>
</dbReference>
<dbReference type="AlphaFoldDB" id="A0A812W3A5"/>
<name>A0A812W3A5_SYMPI</name>
<dbReference type="PANTHER" id="PTHR23084:SF179">
    <property type="entry name" value="OS10G0565000 PROTEIN"/>
    <property type="match status" value="1"/>
</dbReference>
<proteinExistence type="predicted"/>
<dbReference type="InterPro" id="IPR012340">
    <property type="entry name" value="NA-bd_OB-fold"/>
</dbReference>
<evidence type="ECO:0000256" key="1">
    <source>
        <dbReference type="ARBA" id="ARBA00022737"/>
    </source>
</evidence>
<dbReference type="FunFam" id="2.20.110.10:FF:000002">
    <property type="entry name" value="Phosphatidylinositol 4-phosphate 5-kinase 8"/>
    <property type="match status" value="1"/>
</dbReference>
<gene>
    <name evidence="3" type="primary">PIP5K4</name>
    <name evidence="3" type="ORF">SPIL2461_LOCUS18252</name>
</gene>
<dbReference type="Gene3D" id="2.20.110.10">
    <property type="entry name" value="Histone H3 K4-specific methyltransferase SET7/9 N-terminal domain"/>
    <property type="match status" value="4"/>
</dbReference>
<keyword evidence="4" id="KW-1185">Reference proteome</keyword>
<dbReference type="Proteomes" id="UP000649617">
    <property type="component" value="Unassembled WGS sequence"/>
</dbReference>
<feature type="compositionally biased region" description="Polar residues" evidence="2">
    <location>
        <begin position="430"/>
        <end position="448"/>
    </location>
</feature>
<organism evidence="3 4">
    <name type="scientific">Symbiodinium pilosum</name>
    <name type="common">Dinoflagellate</name>
    <dbReference type="NCBI Taxonomy" id="2952"/>
    <lineage>
        <taxon>Eukaryota</taxon>
        <taxon>Sar</taxon>
        <taxon>Alveolata</taxon>
        <taxon>Dinophyceae</taxon>
        <taxon>Suessiales</taxon>
        <taxon>Symbiodiniaceae</taxon>
        <taxon>Symbiodinium</taxon>
    </lineage>
</organism>
<evidence type="ECO:0000256" key="2">
    <source>
        <dbReference type="SAM" id="MobiDB-lite"/>
    </source>
</evidence>